<keyword evidence="2" id="KW-1185">Reference proteome</keyword>
<dbReference type="EMBL" id="FYEH01000001">
    <property type="protein sequence ID" value="SNB52602.1"/>
    <property type="molecule type" value="Genomic_DNA"/>
</dbReference>
<evidence type="ECO:0000313" key="2">
    <source>
        <dbReference type="Proteomes" id="UP000197065"/>
    </source>
</evidence>
<proteinExistence type="predicted"/>
<dbReference type="RefSeq" id="WP_207761884.1">
    <property type="nucleotide sequence ID" value="NZ_FYEH01000001.1"/>
</dbReference>
<dbReference type="AlphaFoldDB" id="A0A212PZW0"/>
<accession>A0A212PZW0</accession>
<sequence length="111" mass="12996">MERVLSTLRHDEQRDRTVHIIFESRGKAEDNELEQEFRRITDNQNDWGYKKMNFKSVTFKPLFIQKAANSTGLQLTDLVARPIGAHYLRPSQPNRAYEIVSQKLGECKTFP</sequence>
<protein>
    <submittedName>
        <fullName evidence="1">Uncharacterized protein</fullName>
    </submittedName>
</protein>
<dbReference type="InterPro" id="IPR024524">
    <property type="entry name" value="DUF3800"/>
</dbReference>
<name>A0A212PZW0_9PROT</name>
<dbReference type="Proteomes" id="UP000197065">
    <property type="component" value="Unassembled WGS sequence"/>
</dbReference>
<evidence type="ECO:0000313" key="1">
    <source>
        <dbReference type="EMBL" id="SNB52602.1"/>
    </source>
</evidence>
<gene>
    <name evidence="1" type="ORF">SAMN07250955_101280</name>
</gene>
<organism evidence="1 2">
    <name type="scientific">Arboricoccus pini</name>
    <dbReference type="NCBI Taxonomy" id="1963835"/>
    <lineage>
        <taxon>Bacteria</taxon>
        <taxon>Pseudomonadati</taxon>
        <taxon>Pseudomonadota</taxon>
        <taxon>Alphaproteobacteria</taxon>
        <taxon>Geminicoccales</taxon>
        <taxon>Geminicoccaceae</taxon>
        <taxon>Arboricoccus</taxon>
    </lineage>
</organism>
<reference evidence="1 2" key="1">
    <citation type="submission" date="2017-06" db="EMBL/GenBank/DDBJ databases">
        <authorList>
            <person name="Kim H.J."/>
            <person name="Triplett B.A."/>
        </authorList>
    </citation>
    <scope>NUCLEOTIDE SEQUENCE [LARGE SCALE GENOMIC DNA]</scope>
    <source>
        <strain evidence="1 2">B29T1</strain>
    </source>
</reference>
<dbReference type="Pfam" id="PF12686">
    <property type="entry name" value="DUF3800"/>
    <property type="match status" value="1"/>
</dbReference>